<evidence type="ECO:0000313" key="7">
    <source>
        <dbReference type="EMBL" id="URD79464.1"/>
    </source>
</evidence>
<feature type="compositionally biased region" description="Polar residues" evidence="4">
    <location>
        <begin position="1337"/>
        <end position="1346"/>
    </location>
</feature>
<keyword evidence="2" id="KW-0677">Repeat</keyword>
<dbReference type="InterPro" id="IPR013210">
    <property type="entry name" value="LRR_N_plant-typ"/>
</dbReference>
<feature type="compositionally biased region" description="Polar residues" evidence="4">
    <location>
        <begin position="1820"/>
        <end position="1838"/>
    </location>
</feature>
<sequence>MDLNAPDSLCSRAVKITSMGGVVDCGLGVDTKTSPRHAAIEKAQAELQKEFDLREERRRELEFLEKGGNPLDFKFSHAASGSVQSTSYTDQLAEPYATSEAKGSFTLAASPHGDSVESSGRPGGSIGREPNIGDNLLLLDGKNNKHGEKNAKHKGKRGSVVLSEQSSQVDGSHNVKETEDSVIFRVGAKSQAYARRNRSRGSRDCANLGLTDSSSRHGNKASFTSSYMPCPRVTKGPVSGLPAEDHAVSSISNSKAASLEGIVIPKALNTDGLVDMQLNLVQNNHICADMMIDGLPEGGKELKITENIQGNDICDQHSSFPEKASNGTLPQSCDIIGKDDALSVCLSSNPLEFNESKKDPCGAEVINKCGIPEKSTDCFDHDDDLHHKTFVANATTENLNADITEANTCVDGTCNIHENTDGDQSLMLRTDGSSNGDIKDQTTNIGIWSMPDDSTLKENKPVDADVPIAANDRSRSVQPDVNNSVVQINNEVCDSRTEMQSEVTPITNSELVKLNDEIICEAEKKMNNFVGDSNCTRKAGIGASFLVSSTCESSEAILVTKSSASTTELDTSASDHKKAHEDATLKEARLIEARLRRAAELSISYKNSEKRQKCHWDFVLEEMAWMANDFMQERLWKISAAAQVSRWIASCGQEKFEQVNIWRKQKNVARSVAKAVMHFWNEAEVIHTGDMAPNAVHDKCESDRLRLSNINGTEIERNQGRVSVLDYAVKFLKHNSSTASYAILAEAPTAPKRQNDATNLKIPCEDQLSEESLFYTIPPGAMQAYRESIESQWLHCKKFGNSLHQDDCETSNNSVAGGTQDNIYDEDEGETGTYLLPGTFEGGLSSKLSHKKQKHMRQKSTVTRLNEGGTHLSHEPHLEIKSGNQPFILNGKRTLNTFSLGSIPTKRVKRATRQRVVSPYPCGVNGPLQVTTKTDVSSEDTSSFQDDQDSLHGGYMHRKNLGVGSTMDFEKQLQYDGNEISSTSKKKKKKPNNFGYRNSLNLTDPDLLVVPGKASIQGCLYEQRLHVDPVIQHEQKEHVKKRTESQNFDSNGGTVVYGQHAAKKPKLLKQPLEASLEALTPPVASSLPSPVDSQMSNMSNSNKLVKLIANRDRVRKSKALKMAAGQSGSGSLWSNFEDQALVVLVHDMGPNWELVSDAINSTLQFKCIFRKPKECKERHKFLMDKSAGDGADSTEDSGSSQPYPSTLPGIPKARICATASEICTFARQLFQRLQGPMEEDILKAHFEKIILLGQKLSSYTRQNDNQEQKPMTPAHTSHVVALSHVCPNNVNGGILTPLDFCESISSSPDAFPLGYQGPHAGSLGVGNHQGPVPPSLPTSGVSTMLQGSPGMGLTSSLTPSSAPLNSSYRDSQRYGIPRSSSSPVDDPQRMQQYSQMLSGRNPQQSSMTLSGSLPVGVDRSVRMLPGAGGMGMMPGVNRGIPMPRPSFQGISSPGMLNMVSTGNMLSSGGQGVKNSVNVHPSAICSPGNSMMRPRDSLQMLRPGQIAEEHRQMMMPELQLQVSQANGQSMSPFSGMSASFSNVTLPASVPTFSIQQHQQSHQMAQQQHMLGNPHHHIQSTSHSSPQQQAYAMRVAKERQLQHRITPQSQHINGPNAVTPVQNNSQMQPQSQSCSPVTPVSSSQGQQKQQNLLRNPPSGISNQIMKQRQRQVQQHQPRQQQQQRQHTQQQTKLMKDLGRGNMLNHHNISADASQLSGFSTASKNRVSDKHLMHQGQGVFPGSPCLNPSWHQSGSQTNIYTHPLPQSAKQSSPMSDTCNQGSAPSSPSHNILASQQASIPSSMPLLKQHQQPQQHYLNQSHQSIQRTALQQSRQINPSGRMQSSSDQSQINQIVPSASIPQCTDSGTSASAVSSATLWNPEPLYDKNTPTPIAHVASSPQENLVGSEALVPSSGQCLVPPQQLSGGVSEHGHKSGGQWQLQQQQQPHHQQEQQHSQHQNQQMVQMSSSTTATLDGDMTALLEFKAACDSGGRLASWKRSYPSPCVSWHGVTCAGGRITRLVLEGLDLGRALPASRPSPVSTSYGFSALSRTASLGPSPTSSFFSSPTTSSPDGSPRPSPRSLASTGSTSAPTTSPARYRPR</sequence>
<feature type="compositionally biased region" description="Low complexity" evidence="4">
    <location>
        <begin position="132"/>
        <end position="141"/>
    </location>
</feature>
<feature type="region of interest" description="Disordered" evidence="4">
    <location>
        <begin position="107"/>
        <end position="175"/>
    </location>
</feature>
<organism evidence="7 8">
    <name type="scientific">Musa troglodytarum</name>
    <name type="common">fe'i banana</name>
    <dbReference type="NCBI Taxonomy" id="320322"/>
    <lineage>
        <taxon>Eukaryota</taxon>
        <taxon>Viridiplantae</taxon>
        <taxon>Streptophyta</taxon>
        <taxon>Embryophyta</taxon>
        <taxon>Tracheophyta</taxon>
        <taxon>Spermatophyta</taxon>
        <taxon>Magnoliopsida</taxon>
        <taxon>Liliopsida</taxon>
        <taxon>Zingiberales</taxon>
        <taxon>Musaceae</taxon>
        <taxon>Musa</taxon>
    </lineage>
</organism>
<dbReference type="InterPro" id="IPR044798">
    <property type="entry name" value="EAF1A/B"/>
</dbReference>
<feature type="region of interest" description="Disordered" evidence="4">
    <location>
        <begin position="1912"/>
        <end position="1965"/>
    </location>
</feature>
<dbReference type="Pfam" id="PF13921">
    <property type="entry name" value="Myb_DNA-bind_6"/>
    <property type="match status" value="1"/>
</dbReference>
<feature type="compositionally biased region" description="Low complexity" evidence="4">
    <location>
        <begin position="2050"/>
        <end position="2098"/>
    </location>
</feature>
<feature type="region of interest" description="Disordered" evidence="4">
    <location>
        <begin position="1557"/>
        <end position="1690"/>
    </location>
</feature>
<evidence type="ECO:0000256" key="3">
    <source>
        <dbReference type="ARBA" id="ARBA00022853"/>
    </source>
</evidence>
<feature type="region of interest" description="Disordered" evidence="4">
    <location>
        <begin position="194"/>
        <end position="228"/>
    </location>
</feature>
<name>A0A9E7EL50_9LILI</name>
<dbReference type="OrthoDB" id="372624at2759"/>
<dbReference type="GO" id="GO:0035267">
    <property type="term" value="C:NuA4 histone acetyltransferase complex"/>
    <property type="evidence" value="ECO:0007669"/>
    <property type="project" value="InterPro"/>
</dbReference>
<feature type="compositionally biased region" description="Polar residues" evidence="4">
    <location>
        <begin position="1577"/>
        <end position="1588"/>
    </location>
</feature>
<dbReference type="Pfam" id="PF08263">
    <property type="entry name" value="LRRNT_2"/>
    <property type="match status" value="1"/>
</dbReference>
<feature type="region of interest" description="Disordered" evidence="4">
    <location>
        <begin position="1801"/>
        <end position="1847"/>
    </location>
</feature>
<feature type="compositionally biased region" description="Polar residues" evidence="4">
    <location>
        <begin position="1601"/>
        <end position="1611"/>
    </location>
</feature>
<keyword evidence="3" id="KW-0156">Chromatin regulator</keyword>
<dbReference type="EMBL" id="CP097503">
    <property type="protein sequence ID" value="URD79464.1"/>
    <property type="molecule type" value="Genomic_DNA"/>
</dbReference>
<gene>
    <name evidence="7" type="ORF">MUK42_18360</name>
</gene>
<dbReference type="InterPro" id="IPR001005">
    <property type="entry name" value="SANT/Myb"/>
</dbReference>
<dbReference type="CDD" id="cd00167">
    <property type="entry name" value="SANT"/>
    <property type="match status" value="1"/>
</dbReference>
<dbReference type="SMART" id="SM00717">
    <property type="entry name" value="SANT"/>
    <property type="match status" value="1"/>
</dbReference>
<feature type="compositionally biased region" description="Polar residues" evidence="4">
    <location>
        <begin position="162"/>
        <end position="171"/>
    </location>
</feature>
<evidence type="ECO:0000259" key="6">
    <source>
        <dbReference type="PROSITE" id="PS51204"/>
    </source>
</evidence>
<feature type="compositionally biased region" description="Low complexity" evidence="4">
    <location>
        <begin position="1934"/>
        <end position="1961"/>
    </location>
</feature>
<dbReference type="Pfam" id="PF07529">
    <property type="entry name" value="HSA"/>
    <property type="match status" value="1"/>
</dbReference>
<feature type="region of interest" description="Disordered" evidence="4">
    <location>
        <begin position="978"/>
        <end position="998"/>
    </location>
</feature>
<evidence type="ECO:0000256" key="4">
    <source>
        <dbReference type="SAM" id="MobiDB-lite"/>
    </source>
</evidence>
<feature type="compositionally biased region" description="Low complexity" evidence="4">
    <location>
        <begin position="1802"/>
        <end position="1819"/>
    </location>
</feature>
<keyword evidence="1" id="KW-0433">Leucine-rich repeat</keyword>
<dbReference type="PROSITE" id="PS51204">
    <property type="entry name" value="HSA"/>
    <property type="match status" value="1"/>
</dbReference>
<reference evidence="7" key="1">
    <citation type="submission" date="2022-05" db="EMBL/GenBank/DDBJ databases">
        <title>The Musa troglodytarum L. genome provides insights into the mechanism of non-climacteric behaviour and enrichment of carotenoids.</title>
        <authorList>
            <person name="Wang J."/>
        </authorList>
    </citation>
    <scope>NUCLEOTIDE SEQUENCE</scope>
    <source>
        <tissue evidence="7">Leaf</tissue>
    </source>
</reference>
<proteinExistence type="predicted"/>
<dbReference type="InterPro" id="IPR014012">
    <property type="entry name" value="HSA_dom"/>
</dbReference>
<dbReference type="Proteomes" id="UP001055439">
    <property type="component" value="Chromosome 10"/>
</dbReference>
<evidence type="ECO:0000313" key="8">
    <source>
        <dbReference type="Proteomes" id="UP001055439"/>
    </source>
</evidence>
<evidence type="ECO:0000256" key="2">
    <source>
        <dbReference type="ARBA" id="ARBA00022737"/>
    </source>
</evidence>
<dbReference type="PANTHER" id="PTHR46774:SF3">
    <property type="entry name" value="CHROMATIN MODIFICATION-RELATED PROTEIN EAF1 A-RELATED"/>
    <property type="match status" value="1"/>
</dbReference>
<dbReference type="GO" id="GO:0006325">
    <property type="term" value="P:chromatin organization"/>
    <property type="evidence" value="ECO:0007669"/>
    <property type="project" value="UniProtKB-KW"/>
</dbReference>
<feature type="compositionally biased region" description="Polar residues" evidence="4">
    <location>
        <begin position="1636"/>
        <end position="1664"/>
    </location>
</feature>
<feature type="compositionally biased region" description="Polar residues" evidence="4">
    <location>
        <begin position="1764"/>
        <end position="1788"/>
    </location>
</feature>
<feature type="domain" description="Myb-like" evidence="5">
    <location>
        <begin position="1133"/>
        <end position="1183"/>
    </location>
</feature>
<dbReference type="PANTHER" id="PTHR46774">
    <property type="entry name" value="CHROMATIN MODIFICATION-RELATED PROTEIN EAF1 A-RELATED"/>
    <property type="match status" value="1"/>
</dbReference>
<feature type="region of interest" description="Disordered" evidence="4">
    <location>
        <begin position="1185"/>
        <end position="1206"/>
    </location>
</feature>
<dbReference type="PROSITE" id="PS50090">
    <property type="entry name" value="MYB_LIKE"/>
    <property type="match status" value="1"/>
</dbReference>
<accession>A0A9E7EL50</accession>
<feature type="compositionally biased region" description="Polar residues" evidence="4">
    <location>
        <begin position="935"/>
        <end position="945"/>
    </location>
</feature>
<feature type="region of interest" description="Disordered" evidence="4">
    <location>
        <begin position="1321"/>
        <end position="1413"/>
    </location>
</feature>
<feature type="region of interest" description="Disordered" evidence="4">
    <location>
        <begin position="2049"/>
        <end position="2098"/>
    </location>
</feature>
<feature type="domain" description="HSA" evidence="6">
    <location>
        <begin position="603"/>
        <end position="678"/>
    </location>
</feature>
<dbReference type="SMART" id="SM00573">
    <property type="entry name" value="HSA"/>
    <property type="match status" value="1"/>
</dbReference>
<evidence type="ECO:0000256" key="1">
    <source>
        <dbReference type="ARBA" id="ARBA00022614"/>
    </source>
</evidence>
<dbReference type="Gene3D" id="3.80.10.10">
    <property type="entry name" value="Ribonuclease Inhibitor"/>
    <property type="match status" value="1"/>
</dbReference>
<feature type="region of interest" description="Disordered" evidence="4">
    <location>
        <begin position="1731"/>
        <end position="1788"/>
    </location>
</feature>
<feature type="compositionally biased region" description="Low complexity" evidence="4">
    <location>
        <begin position="1353"/>
        <end position="1367"/>
    </location>
</feature>
<feature type="compositionally biased region" description="Low complexity" evidence="4">
    <location>
        <begin position="1557"/>
        <end position="1567"/>
    </location>
</feature>
<feature type="region of interest" description="Disordered" evidence="4">
    <location>
        <begin position="935"/>
        <end position="958"/>
    </location>
</feature>
<dbReference type="InterPro" id="IPR032675">
    <property type="entry name" value="LRR_dom_sf"/>
</dbReference>
<keyword evidence="8" id="KW-1185">Reference proteome</keyword>
<evidence type="ECO:0000259" key="5">
    <source>
        <dbReference type="PROSITE" id="PS50090"/>
    </source>
</evidence>
<feature type="compositionally biased region" description="Polar residues" evidence="4">
    <location>
        <begin position="1378"/>
        <end position="1411"/>
    </location>
</feature>
<feature type="compositionally biased region" description="Low complexity" evidence="4">
    <location>
        <begin position="1620"/>
        <end position="1634"/>
    </location>
</feature>
<protein>
    <submittedName>
        <fullName evidence="7">HSA</fullName>
    </submittedName>
</protein>
<feature type="compositionally biased region" description="Polar residues" evidence="4">
    <location>
        <begin position="1746"/>
        <end position="1757"/>
    </location>
</feature>
<feature type="compositionally biased region" description="Low complexity" evidence="4">
    <location>
        <begin position="1668"/>
        <end position="1689"/>
    </location>
</feature>